<dbReference type="InterPro" id="IPR019019">
    <property type="entry name" value="H-type_lectin_domain"/>
</dbReference>
<dbReference type="PANTHER" id="PTHR46938">
    <property type="entry name" value="DISCOIDIN-1 SUBUNIT A-RELATED-RELATED"/>
    <property type="match status" value="1"/>
</dbReference>
<dbReference type="AlphaFoldDB" id="A0A921NS52"/>
<proteinExistence type="predicted"/>
<evidence type="ECO:0000313" key="3">
    <source>
        <dbReference type="Proteomes" id="UP000698242"/>
    </source>
</evidence>
<accession>A0A921NS52</accession>
<dbReference type="GO" id="GO:0045335">
    <property type="term" value="C:phagocytic vesicle"/>
    <property type="evidence" value="ECO:0007669"/>
    <property type="project" value="TreeGrafter"/>
</dbReference>
<comment type="caution">
    <text evidence="2">The sequence shown here is derived from an EMBL/GenBank/DDBJ whole genome shotgun (WGS) entry which is preliminary data.</text>
</comment>
<dbReference type="EMBL" id="APKE01000010">
    <property type="protein sequence ID" value="KAF0676910.1"/>
    <property type="molecule type" value="Genomic_DNA"/>
</dbReference>
<protein>
    <submittedName>
        <fullName evidence="2">H-type lectin domain containing protein</fullName>
    </submittedName>
</protein>
<dbReference type="InterPro" id="IPR052487">
    <property type="entry name" value="Galactose-binding_lectin"/>
</dbReference>
<dbReference type="Gene3D" id="2.60.40.2080">
    <property type="match status" value="1"/>
</dbReference>
<gene>
    <name evidence="2" type="ORF">PMES_00706</name>
</gene>
<sequence>MSDMQRIAVARNDMKRLNRNSIGIDQGADILFSDFEEGGPMWAGQGPRQVRRHVRFSEGFASPPSIQVGMSMWDLDQQTNARADIAAEDVTATGFVIVFRTWGDTRIARVRASWLAIGDLPDDDWDHWDLG</sequence>
<dbReference type="GO" id="GO:0009986">
    <property type="term" value="C:cell surface"/>
    <property type="evidence" value="ECO:0007669"/>
    <property type="project" value="TreeGrafter"/>
</dbReference>
<dbReference type="GO" id="GO:0070492">
    <property type="term" value="F:oligosaccharide binding"/>
    <property type="evidence" value="ECO:0007669"/>
    <property type="project" value="TreeGrafter"/>
</dbReference>
<dbReference type="InterPro" id="IPR037221">
    <property type="entry name" value="H-type_lectin_dom_sf"/>
</dbReference>
<feature type="domain" description="H-type lectin" evidence="1">
    <location>
        <begin position="52"/>
        <end position="117"/>
    </location>
</feature>
<organism evidence="2 3">
    <name type="scientific">Profundibacterium mesophilum KAUST100406-0324</name>
    <dbReference type="NCBI Taxonomy" id="1037889"/>
    <lineage>
        <taxon>Bacteria</taxon>
        <taxon>Pseudomonadati</taxon>
        <taxon>Pseudomonadota</taxon>
        <taxon>Alphaproteobacteria</taxon>
        <taxon>Rhodobacterales</taxon>
        <taxon>Roseobacteraceae</taxon>
        <taxon>Profundibacterium</taxon>
    </lineage>
</organism>
<name>A0A921NS52_9RHOB</name>
<dbReference type="Pfam" id="PF09458">
    <property type="entry name" value="H_lectin"/>
    <property type="match status" value="1"/>
</dbReference>
<dbReference type="Proteomes" id="UP000698242">
    <property type="component" value="Unassembled WGS sequence"/>
</dbReference>
<dbReference type="GO" id="GO:0030247">
    <property type="term" value="F:polysaccharide binding"/>
    <property type="evidence" value="ECO:0007669"/>
    <property type="project" value="TreeGrafter"/>
</dbReference>
<evidence type="ECO:0000313" key="2">
    <source>
        <dbReference type="EMBL" id="KAF0676910.1"/>
    </source>
</evidence>
<evidence type="ECO:0000259" key="1">
    <source>
        <dbReference type="Pfam" id="PF09458"/>
    </source>
</evidence>
<dbReference type="SUPFAM" id="SSF141086">
    <property type="entry name" value="Agglutinin HPA-like"/>
    <property type="match status" value="1"/>
</dbReference>
<reference evidence="2" key="1">
    <citation type="submission" date="2013-03" db="EMBL/GenBank/DDBJ databases">
        <title>Genome Sequence of the Profundibacterium mesophilum strain KAUST100406-0324T from Red Sea, a novel genus in the family Rhodobacteraceae.</title>
        <authorList>
            <person name="Essack M."/>
            <person name="Alam I."/>
            <person name="Lafi F."/>
            <person name="Alawi W."/>
            <person name="Kamanu F."/>
            <person name="Al-Suwailem A."/>
            <person name="Lee O.O."/>
            <person name="Xu Y."/>
            <person name="Bajic V."/>
            <person name="Qian P.-Y."/>
            <person name="Archer J."/>
        </authorList>
    </citation>
    <scope>NUCLEOTIDE SEQUENCE</scope>
    <source>
        <strain evidence="2">KAUST100406-0324</strain>
    </source>
</reference>
<dbReference type="GO" id="GO:0098636">
    <property type="term" value="C:protein complex involved in cell adhesion"/>
    <property type="evidence" value="ECO:0007669"/>
    <property type="project" value="TreeGrafter"/>
</dbReference>
<keyword evidence="3" id="KW-1185">Reference proteome</keyword>
<dbReference type="GO" id="GO:0098609">
    <property type="term" value="P:cell-cell adhesion"/>
    <property type="evidence" value="ECO:0007669"/>
    <property type="project" value="TreeGrafter"/>
</dbReference>
<dbReference type="GO" id="GO:0046871">
    <property type="term" value="F:N-acetylgalactosamine binding"/>
    <property type="evidence" value="ECO:0007669"/>
    <property type="project" value="TreeGrafter"/>
</dbReference>